<feature type="domain" description="AB hydrolase-1" evidence="1">
    <location>
        <begin position="29"/>
        <end position="153"/>
    </location>
</feature>
<dbReference type="Gene3D" id="3.40.50.1820">
    <property type="entry name" value="alpha/beta hydrolase"/>
    <property type="match status" value="1"/>
</dbReference>
<dbReference type="InterPro" id="IPR000073">
    <property type="entry name" value="AB_hydrolase_1"/>
</dbReference>
<dbReference type="GO" id="GO:0016020">
    <property type="term" value="C:membrane"/>
    <property type="evidence" value="ECO:0007669"/>
    <property type="project" value="TreeGrafter"/>
</dbReference>
<evidence type="ECO:0000313" key="2">
    <source>
        <dbReference type="EMBL" id="OUM20848.1"/>
    </source>
</evidence>
<dbReference type="OrthoDB" id="9775557at2"/>
<dbReference type="PANTHER" id="PTHR43798">
    <property type="entry name" value="MONOACYLGLYCEROL LIPASE"/>
    <property type="match status" value="1"/>
</dbReference>
<sequence length="270" mass="30868">MAVVGKLISSPRGATYYWVERHADADAPCIVFTHGIAVNHHAFDKQVPYFGRDYTVLTWDIPLHGRSRAYQDFSYAHAAEELEAILQRERLSRVILVGVGIGGYVCQEYTAQHPEKVQAFIGVGVMPFGDQYYSAAEMRQMRRVPMSVKRLPEHLLHTSLARARGQSSYGYHNALAMIEQMPKREIVQVFRDTFEDRFTRREAIDFTCPVLLIVGALDYEGKFAEYCRKWSEQSGYPMHVISAAAHNANADNFDEFNDVVGKFLRRKVLR</sequence>
<keyword evidence="3" id="KW-1185">Reference proteome</keyword>
<organism evidence="2 3">
    <name type="scientific">Butyricicoccus porcorum</name>
    <dbReference type="NCBI Taxonomy" id="1945634"/>
    <lineage>
        <taxon>Bacteria</taxon>
        <taxon>Bacillati</taxon>
        <taxon>Bacillota</taxon>
        <taxon>Clostridia</taxon>
        <taxon>Eubacteriales</taxon>
        <taxon>Butyricicoccaceae</taxon>
        <taxon>Butyricicoccus</taxon>
    </lineage>
</organism>
<dbReference type="PANTHER" id="PTHR43798:SF33">
    <property type="entry name" value="HYDROLASE, PUTATIVE (AFU_ORTHOLOGUE AFUA_2G14860)-RELATED"/>
    <property type="match status" value="1"/>
</dbReference>
<protein>
    <recommendedName>
        <fullName evidence="1">AB hydrolase-1 domain-containing protein</fullName>
    </recommendedName>
</protein>
<dbReference type="SUPFAM" id="SSF53474">
    <property type="entry name" value="alpha/beta-Hydrolases"/>
    <property type="match status" value="1"/>
</dbReference>
<evidence type="ECO:0000313" key="3">
    <source>
        <dbReference type="Proteomes" id="UP000194903"/>
    </source>
</evidence>
<dbReference type="InterPro" id="IPR050266">
    <property type="entry name" value="AB_hydrolase_sf"/>
</dbReference>
<dbReference type="Proteomes" id="UP000194903">
    <property type="component" value="Unassembled WGS sequence"/>
</dbReference>
<evidence type="ECO:0000259" key="1">
    <source>
        <dbReference type="Pfam" id="PF00561"/>
    </source>
</evidence>
<name>A0A252F502_9FIRM</name>
<dbReference type="Pfam" id="PF00561">
    <property type="entry name" value="Abhydrolase_1"/>
    <property type="match status" value="1"/>
</dbReference>
<dbReference type="AlphaFoldDB" id="A0A252F502"/>
<comment type="caution">
    <text evidence="2">The sequence shown here is derived from an EMBL/GenBank/DDBJ whole genome shotgun (WGS) entry which is preliminary data.</text>
</comment>
<dbReference type="EMBL" id="NHOC01000004">
    <property type="protein sequence ID" value="OUM20848.1"/>
    <property type="molecule type" value="Genomic_DNA"/>
</dbReference>
<proteinExistence type="predicted"/>
<accession>A0A252F502</accession>
<gene>
    <name evidence="2" type="ORF">CBW42_04450</name>
</gene>
<reference evidence="2 3" key="1">
    <citation type="submission" date="2017-05" db="EMBL/GenBank/DDBJ databases">
        <title>Butyricicoccus porcorum sp. nov. a butyrate-producing bacterium from the swine intestinal tract.</title>
        <authorList>
            <person name="Trachsel J."/>
            <person name="Humphrey S."/>
            <person name="Allen H.K."/>
        </authorList>
    </citation>
    <scope>NUCLEOTIDE SEQUENCE [LARGE SCALE GENOMIC DNA]</scope>
    <source>
        <strain evidence="2">BB10</strain>
    </source>
</reference>
<dbReference type="InterPro" id="IPR029058">
    <property type="entry name" value="AB_hydrolase_fold"/>
</dbReference>